<evidence type="ECO:0000256" key="8">
    <source>
        <dbReference type="SAM" id="Coils"/>
    </source>
</evidence>
<sequence>MASFENVLKSIIESAAKDFDETVDRDPTIPSVEDGTARGDYLDSILAQQKEQRAQLWKQLHELEDQYRERGLSTMYDASHEDKRLSILRHEEKELRIELNKQVESVEDIAQEEEPISELQFKEELDTNVNSLRDTLAFLQKELEDTQEALEREELSLQESSQITETLQKKLEKLEESTENMDPGRQKRDRFAALNDTYRGVIENLIDFLDEYYPPHAVDRVDNERLSDIRARNEKEEMCELKFIVEDLMNLLVVQPDNPYMELEPGTYWTPYIETLIKAGIAKRHPEEPRKLRLVDFREK</sequence>
<keyword evidence="7" id="KW-0137">Centromere</keyword>
<evidence type="ECO:0000256" key="7">
    <source>
        <dbReference type="ARBA" id="ARBA00023328"/>
    </source>
</evidence>
<dbReference type="GO" id="GO:0000070">
    <property type="term" value="P:mitotic sister chromatid segregation"/>
    <property type="evidence" value="ECO:0007669"/>
    <property type="project" value="TreeGrafter"/>
</dbReference>
<dbReference type="InterPro" id="IPR020993">
    <property type="entry name" value="Centromere_CenpK"/>
</dbReference>
<organism evidence="9">
    <name type="scientific">Lichtheimia ramosa</name>
    <dbReference type="NCBI Taxonomy" id="688394"/>
    <lineage>
        <taxon>Eukaryota</taxon>
        <taxon>Fungi</taxon>
        <taxon>Fungi incertae sedis</taxon>
        <taxon>Mucoromycota</taxon>
        <taxon>Mucoromycotina</taxon>
        <taxon>Mucoromycetes</taxon>
        <taxon>Mucorales</taxon>
        <taxon>Lichtheimiaceae</taxon>
        <taxon>Lichtheimia</taxon>
    </lineage>
</organism>
<accession>A0A077WMT7</accession>
<keyword evidence="4" id="KW-0158">Chromosome</keyword>
<proteinExistence type="inferred from homology"/>
<dbReference type="Pfam" id="PF11802">
    <property type="entry name" value="CENP-K"/>
    <property type="match status" value="1"/>
</dbReference>
<evidence type="ECO:0000256" key="6">
    <source>
        <dbReference type="ARBA" id="ARBA00023242"/>
    </source>
</evidence>
<evidence type="ECO:0000313" key="9">
    <source>
        <dbReference type="EMBL" id="CDS08017.1"/>
    </source>
</evidence>
<keyword evidence="6" id="KW-0539">Nucleus</keyword>
<evidence type="ECO:0000256" key="3">
    <source>
        <dbReference type="ARBA" id="ARBA00005795"/>
    </source>
</evidence>
<dbReference type="EMBL" id="LK023324">
    <property type="protein sequence ID" value="CDS08017.1"/>
    <property type="molecule type" value="Genomic_DNA"/>
</dbReference>
<reference evidence="9" key="1">
    <citation type="journal article" date="2014" name="Genome Announc.">
        <title>De novo whole-genome sequence and genome annotation of Lichtheimia ramosa.</title>
        <authorList>
            <person name="Linde J."/>
            <person name="Schwartze V."/>
            <person name="Binder U."/>
            <person name="Lass-Florl C."/>
            <person name="Voigt K."/>
            <person name="Horn F."/>
        </authorList>
    </citation>
    <scope>NUCLEOTIDE SEQUENCE</scope>
    <source>
        <strain evidence="9">JMRC FSU:6197</strain>
    </source>
</reference>
<protein>
    <recommendedName>
        <fullName evidence="10">Centromere protein K</fullName>
    </recommendedName>
</protein>
<dbReference type="PANTHER" id="PTHR14401">
    <property type="entry name" value="CENTROMERE PROTEIN K"/>
    <property type="match status" value="1"/>
</dbReference>
<dbReference type="GO" id="GO:0005634">
    <property type="term" value="C:nucleus"/>
    <property type="evidence" value="ECO:0007669"/>
    <property type="project" value="UniProtKB-SubCell"/>
</dbReference>
<evidence type="ECO:0008006" key="10">
    <source>
        <dbReference type="Google" id="ProtNLM"/>
    </source>
</evidence>
<dbReference type="GO" id="GO:0051382">
    <property type="term" value="P:kinetochore assembly"/>
    <property type="evidence" value="ECO:0007669"/>
    <property type="project" value="InterPro"/>
</dbReference>
<dbReference type="OrthoDB" id="9445768at2759"/>
<keyword evidence="5 8" id="KW-0175">Coiled coil</keyword>
<name>A0A077WMT7_9FUNG</name>
<gene>
    <name evidence="9" type="ORF">LRAMOSA01966</name>
</gene>
<dbReference type="AlphaFoldDB" id="A0A077WMT7"/>
<evidence type="ECO:0000256" key="1">
    <source>
        <dbReference type="ARBA" id="ARBA00004123"/>
    </source>
</evidence>
<feature type="coiled-coil region" evidence="8">
    <location>
        <begin position="122"/>
        <end position="177"/>
    </location>
</feature>
<evidence type="ECO:0000256" key="5">
    <source>
        <dbReference type="ARBA" id="ARBA00023054"/>
    </source>
</evidence>
<dbReference type="GO" id="GO:0000775">
    <property type="term" value="C:chromosome, centromeric region"/>
    <property type="evidence" value="ECO:0007669"/>
    <property type="project" value="UniProtKB-SubCell"/>
</dbReference>
<comment type="subcellular location">
    <subcellularLocation>
        <location evidence="2">Chromosome</location>
        <location evidence="2">Centromere</location>
    </subcellularLocation>
    <subcellularLocation>
        <location evidence="1">Nucleus</location>
    </subcellularLocation>
</comment>
<dbReference type="PANTHER" id="PTHR14401:SF6">
    <property type="entry name" value="CENTROMERE PROTEIN K"/>
    <property type="match status" value="1"/>
</dbReference>
<comment type="similarity">
    <text evidence="3">Belongs to the CENP-K/MCM22 family.</text>
</comment>
<evidence type="ECO:0000256" key="2">
    <source>
        <dbReference type="ARBA" id="ARBA00004584"/>
    </source>
</evidence>
<evidence type="ECO:0000256" key="4">
    <source>
        <dbReference type="ARBA" id="ARBA00022454"/>
    </source>
</evidence>